<dbReference type="Gene3D" id="3.60.20.40">
    <property type="match status" value="1"/>
</dbReference>
<dbReference type="PANTHER" id="PTHR11686">
    <property type="entry name" value="GAMMA GLUTAMYL TRANSPEPTIDASE"/>
    <property type="match status" value="1"/>
</dbReference>
<evidence type="ECO:0000256" key="3">
    <source>
        <dbReference type="PIRSR" id="PIRSR600101-2"/>
    </source>
</evidence>
<dbReference type="PANTHER" id="PTHR11686:SF53">
    <property type="entry name" value="GLUTATHIONE HYDROLASE"/>
    <property type="match status" value="1"/>
</dbReference>
<feature type="binding site" evidence="3">
    <location>
        <begin position="446"/>
        <end position="447"/>
    </location>
    <ligand>
        <name>L-glutamate</name>
        <dbReference type="ChEBI" id="CHEBI:29985"/>
    </ligand>
</feature>
<reference evidence="5" key="2">
    <citation type="submission" date="2016-06" db="EMBL/GenBank/DDBJ databases">
        <title>The genome of a short-lived fish provides insights into sex chromosome evolution and the genetic control of aging.</title>
        <authorList>
            <person name="Reichwald K."/>
            <person name="Felder M."/>
            <person name="Petzold A."/>
            <person name="Koch P."/>
            <person name="Groth M."/>
            <person name="Platzer M."/>
        </authorList>
    </citation>
    <scope>NUCLEOTIDE SEQUENCE</scope>
    <source>
        <tissue evidence="5">Brain</tissue>
    </source>
</reference>
<dbReference type="InterPro" id="IPR043138">
    <property type="entry name" value="GGT_lsub"/>
</dbReference>
<reference evidence="5" key="1">
    <citation type="submission" date="2016-05" db="EMBL/GenBank/DDBJ databases">
        <authorList>
            <person name="Lavstsen T."/>
            <person name="Jespersen J.S."/>
        </authorList>
    </citation>
    <scope>NUCLEOTIDE SEQUENCE</scope>
    <source>
        <tissue evidence="5">Brain</tissue>
    </source>
</reference>
<dbReference type="GO" id="GO:0002951">
    <property type="term" value="F:leukotriene-C(4) hydrolase"/>
    <property type="evidence" value="ECO:0007669"/>
    <property type="project" value="TreeGrafter"/>
</dbReference>
<dbReference type="EC" id="2.3.2.2" evidence="4"/>
<dbReference type="AlphaFoldDB" id="A0A1A7X190"/>
<feature type="binding site" evidence="3">
    <location>
        <position position="430"/>
    </location>
    <ligand>
        <name>L-glutamate</name>
        <dbReference type="ChEBI" id="CHEBI:29985"/>
    </ligand>
</feature>
<dbReference type="GO" id="GO:0005886">
    <property type="term" value="C:plasma membrane"/>
    <property type="evidence" value="ECO:0007669"/>
    <property type="project" value="TreeGrafter"/>
</dbReference>
<keyword evidence="4" id="KW-0378">Hydrolase</keyword>
<dbReference type="Gene3D" id="1.10.246.130">
    <property type="match status" value="1"/>
</dbReference>
<proteinExistence type="inferred from homology"/>
<comment type="catalytic activity">
    <reaction evidence="4">
        <text>an N-terminal (5-L-glutamyl)-[peptide] + an alpha-amino acid = 5-L-glutamyl amino acid + an N-terminal L-alpha-aminoacyl-[peptide]</text>
        <dbReference type="Rhea" id="RHEA:23904"/>
        <dbReference type="Rhea" id="RHEA-COMP:9780"/>
        <dbReference type="Rhea" id="RHEA-COMP:9795"/>
        <dbReference type="ChEBI" id="CHEBI:77644"/>
        <dbReference type="ChEBI" id="CHEBI:78597"/>
        <dbReference type="ChEBI" id="CHEBI:78599"/>
        <dbReference type="ChEBI" id="CHEBI:78608"/>
        <dbReference type="EC" id="2.3.2.2"/>
    </reaction>
</comment>
<feature type="binding site" evidence="3">
    <location>
        <position position="468"/>
    </location>
    <ligand>
        <name>L-glutamate</name>
        <dbReference type="ChEBI" id="CHEBI:29985"/>
    </ligand>
</feature>
<comment type="catalytic activity">
    <reaction evidence="4">
        <text>an S-substituted glutathione + H2O = an S-substituted L-cysteinylglycine + L-glutamate</text>
        <dbReference type="Rhea" id="RHEA:59468"/>
        <dbReference type="ChEBI" id="CHEBI:15377"/>
        <dbReference type="ChEBI" id="CHEBI:29985"/>
        <dbReference type="ChEBI" id="CHEBI:90779"/>
        <dbReference type="ChEBI" id="CHEBI:143103"/>
        <dbReference type="EC" id="3.4.19.13"/>
    </reaction>
</comment>
<protein>
    <recommendedName>
        <fullName evidence="4">Glutathione hydrolase</fullName>
        <ecNumber evidence="4">2.3.2.2</ecNumber>
        <ecNumber evidence="4">3.4.19.13</ecNumber>
    </recommendedName>
    <alternativeName>
        <fullName evidence="4">Gamma-glutamyltransferase</fullName>
    </alternativeName>
    <alternativeName>
        <fullName evidence="4">Gamma-glutamyltranspeptidase</fullName>
    </alternativeName>
</protein>
<dbReference type="EMBL" id="HADW01010338">
    <property type="protein sequence ID" value="SBP11738.1"/>
    <property type="molecule type" value="Transcribed_RNA"/>
</dbReference>
<evidence type="ECO:0000313" key="5">
    <source>
        <dbReference type="EMBL" id="SBP11738.1"/>
    </source>
</evidence>
<dbReference type="PRINTS" id="PR01210">
    <property type="entry name" value="GGTRANSPTASE"/>
</dbReference>
<dbReference type="InterPro" id="IPR043137">
    <property type="entry name" value="GGT_ssub_C"/>
</dbReference>
<evidence type="ECO:0000256" key="2">
    <source>
        <dbReference type="PIRSR" id="PIRSR600101-1"/>
    </source>
</evidence>
<dbReference type="GO" id="GO:0006954">
    <property type="term" value="P:inflammatory response"/>
    <property type="evidence" value="ECO:0007669"/>
    <property type="project" value="TreeGrafter"/>
</dbReference>
<comment type="similarity">
    <text evidence="1">Belongs to the gamma-glutamyltransferase family.</text>
</comment>
<feature type="binding site" evidence="3">
    <location>
        <begin position="406"/>
        <end position="408"/>
    </location>
    <ligand>
        <name>L-glutamate</name>
        <dbReference type="ChEBI" id="CHEBI:29985"/>
    </ligand>
</feature>
<accession>A0A1A7X190</accession>
<dbReference type="FunFam" id="1.10.246.130:FF:000001">
    <property type="entry name" value="Gamma-glutamyltransferase 5 isoform 1"/>
    <property type="match status" value="1"/>
</dbReference>
<comment type="function">
    <text evidence="4">Cleaves the gamma-glutamyl peptide bond of glutathione and glutathione conjugates.</text>
</comment>
<dbReference type="InterPro" id="IPR029055">
    <property type="entry name" value="Ntn_hydrolases_N"/>
</dbReference>
<comment type="pathway">
    <text evidence="4">Sulfur metabolism; glutathione metabolism.</text>
</comment>
<dbReference type="Pfam" id="PF01019">
    <property type="entry name" value="G_glu_transpept"/>
    <property type="match status" value="1"/>
</dbReference>
<evidence type="ECO:0000256" key="1">
    <source>
        <dbReference type="ARBA" id="ARBA00009381"/>
    </source>
</evidence>
<dbReference type="GO" id="GO:0103068">
    <property type="term" value="F:leukotriene C4 gamma-glutamyl transferase activity"/>
    <property type="evidence" value="ECO:0007669"/>
    <property type="project" value="UniProtKB-EC"/>
</dbReference>
<feature type="active site" description="Nucleophile" evidence="2">
    <location>
        <position position="388"/>
    </location>
</feature>
<dbReference type="SUPFAM" id="SSF56235">
    <property type="entry name" value="N-terminal nucleophile aminohydrolases (Ntn hydrolases)"/>
    <property type="match status" value="1"/>
</dbReference>
<evidence type="ECO:0000256" key="4">
    <source>
        <dbReference type="RuleBase" id="RU368068"/>
    </source>
</evidence>
<dbReference type="EMBL" id="HADX01014248">
    <property type="protein sequence ID" value="SBP36480.1"/>
    <property type="molecule type" value="Transcribed_RNA"/>
</dbReference>
<keyword evidence="4" id="KW-0012">Acyltransferase</keyword>
<gene>
    <name evidence="5" type="primary">GGT5</name>
</gene>
<dbReference type="FunFam" id="3.60.20.40:FF:000011">
    <property type="entry name" value="Gamma-glutamyltransferase 5a"/>
    <property type="match status" value="1"/>
</dbReference>
<comment type="catalytic activity">
    <reaction evidence="4">
        <text>glutathione + H2O = L-cysteinylglycine + L-glutamate</text>
        <dbReference type="Rhea" id="RHEA:28807"/>
        <dbReference type="ChEBI" id="CHEBI:15377"/>
        <dbReference type="ChEBI" id="CHEBI:29985"/>
        <dbReference type="ChEBI" id="CHEBI:57925"/>
        <dbReference type="ChEBI" id="CHEBI:61694"/>
        <dbReference type="EC" id="3.4.19.13"/>
    </reaction>
</comment>
<dbReference type="InterPro" id="IPR000101">
    <property type="entry name" value="GGT_peptidase"/>
</dbReference>
<dbReference type="UniPathway" id="UPA00204"/>
<sequence length="562" mass="60442">MANRLKPLLTCSCALLAVVCAAALVYLSIATFVGAGRCRSSSSFKHAAVAADSKLCSEIGKKMLQRGGSAVDGAIAALLCTSVVNPQSMGIGGGSILLIRNKTGDVKVYNFRESVPKSIKPNVLKDCPTTFTLSTGSQWIGVPGELRGYEAIHKQYGKLPWSELFQPTIKLAREGIPIPPYLAYLMSVPLVKHYVENSSLCEVLCKNDGTILTEGDTLRFSKLAETLETVAQLGADAFYSGKIGHNLIQDVKAAGGTLTLEDLKSFQVQVDKPWTVSLGNIQMHFPPPPAGGALLAIILQIMRGFSLSSDSLHGDKKIQMYHRYIEAAKFANGQKGSIYDPLFNNSFPSAEHLIDPSFADKIRKLISSDRTHDRSYYKVAPSSDRFGTTHVSVLDEDGLAVSATSTINELFGGGVYSSQTGVILNNELVDFCWRTNTLRAGERPPSSMTPVILESKSGRILVIGGSGGSMITSAVALSLINHLWLGMSLTDAIAAPIAFIDSNNNVNFEKGFDESVIKGLKALGHKVGKWEFFVNVVNALEKENGCIEAVSDSRKRGIPAGY</sequence>
<dbReference type="GO" id="GO:0036374">
    <property type="term" value="F:glutathione hydrolase activity"/>
    <property type="evidence" value="ECO:0007669"/>
    <property type="project" value="UniProtKB-UniRule"/>
</dbReference>
<dbReference type="GO" id="GO:0006751">
    <property type="term" value="P:glutathione catabolic process"/>
    <property type="evidence" value="ECO:0007669"/>
    <property type="project" value="UniProtKB-UniRule"/>
</dbReference>
<dbReference type="EC" id="3.4.19.13" evidence="4"/>
<dbReference type="GO" id="GO:1901750">
    <property type="term" value="P:leukotriene D4 biosynthetic process"/>
    <property type="evidence" value="ECO:0007669"/>
    <property type="project" value="TreeGrafter"/>
</dbReference>
<name>A0A1A7X190_9TELE</name>
<feature type="binding site" evidence="3">
    <location>
        <position position="112"/>
    </location>
    <ligand>
        <name>L-glutamate</name>
        <dbReference type="ChEBI" id="CHEBI:29985"/>
    </ligand>
</feature>
<comment type="subcellular location">
    <subcellularLocation>
        <location evidence="4">Membrane</location>
        <topology evidence="4">Single-pass type II membrane protein</topology>
    </subcellularLocation>
</comment>
<organism evidence="5">
    <name type="scientific">Iconisemion striatum</name>
    <dbReference type="NCBI Taxonomy" id="60296"/>
    <lineage>
        <taxon>Eukaryota</taxon>
        <taxon>Metazoa</taxon>
        <taxon>Chordata</taxon>
        <taxon>Craniata</taxon>
        <taxon>Vertebrata</taxon>
        <taxon>Euteleostomi</taxon>
        <taxon>Actinopterygii</taxon>
        <taxon>Neopterygii</taxon>
        <taxon>Teleostei</taxon>
        <taxon>Neoteleostei</taxon>
        <taxon>Acanthomorphata</taxon>
        <taxon>Ovalentaria</taxon>
        <taxon>Atherinomorphae</taxon>
        <taxon>Cyprinodontiformes</taxon>
        <taxon>Nothobranchiidae</taxon>
        <taxon>Iconisemion</taxon>
    </lineage>
</organism>
<keyword evidence="4 5" id="KW-0808">Transferase</keyword>